<keyword evidence="5" id="KW-1133">Transmembrane helix</keyword>
<dbReference type="GO" id="GO:0000155">
    <property type="term" value="F:phosphorelay sensor kinase activity"/>
    <property type="evidence" value="ECO:0007669"/>
    <property type="project" value="InterPro"/>
</dbReference>
<keyword evidence="5" id="KW-0812">Transmembrane</keyword>
<dbReference type="InterPro" id="IPR005467">
    <property type="entry name" value="His_kinase_dom"/>
</dbReference>
<dbReference type="RefSeq" id="WP_115228454.1">
    <property type="nucleotide sequence ID" value="NZ_CAWOLO010000006.1"/>
</dbReference>
<dbReference type="EC" id="2.7.13.3" evidence="2"/>
<dbReference type="InterPro" id="IPR036890">
    <property type="entry name" value="HATPase_C_sf"/>
</dbReference>
<evidence type="ECO:0000313" key="10">
    <source>
        <dbReference type="Proteomes" id="UP000295794"/>
    </source>
</evidence>
<feature type="coiled-coil region" evidence="4">
    <location>
        <begin position="220"/>
        <end position="254"/>
    </location>
</feature>
<feature type="domain" description="Histidine kinase" evidence="6">
    <location>
        <begin position="270"/>
        <end position="501"/>
    </location>
</feature>
<evidence type="ECO:0000256" key="1">
    <source>
        <dbReference type="ARBA" id="ARBA00000085"/>
    </source>
</evidence>
<dbReference type="OrthoDB" id="9812260at2"/>
<dbReference type="InterPro" id="IPR003594">
    <property type="entry name" value="HATPase_dom"/>
</dbReference>
<evidence type="ECO:0000313" key="8">
    <source>
        <dbReference type="EMBL" id="TCU86272.1"/>
    </source>
</evidence>
<dbReference type="EMBL" id="UGHR01000003">
    <property type="protein sequence ID" value="STR44683.1"/>
    <property type="molecule type" value="Genomic_DNA"/>
</dbReference>
<evidence type="ECO:0000256" key="3">
    <source>
        <dbReference type="ARBA" id="ARBA00022553"/>
    </source>
</evidence>
<dbReference type="SUPFAM" id="SSF55874">
    <property type="entry name" value="ATPase domain of HSP90 chaperone/DNA topoisomerase II/histidine kinase"/>
    <property type="match status" value="1"/>
</dbReference>
<dbReference type="InterPro" id="IPR036097">
    <property type="entry name" value="HisK_dim/P_sf"/>
</dbReference>
<dbReference type="Gene3D" id="1.10.287.130">
    <property type="match status" value="1"/>
</dbReference>
<dbReference type="AlphaFoldDB" id="A0A377SUK9"/>
<evidence type="ECO:0000256" key="4">
    <source>
        <dbReference type="SAM" id="Coils"/>
    </source>
</evidence>
<evidence type="ECO:0000256" key="2">
    <source>
        <dbReference type="ARBA" id="ARBA00012438"/>
    </source>
</evidence>
<reference evidence="8 10" key="2">
    <citation type="submission" date="2019-03" db="EMBL/GenBank/DDBJ databases">
        <title>Genomic Encyclopedia of Type Strains, Phase IV (KMG-IV): sequencing the most valuable type-strain genomes for metagenomic binning, comparative biology and taxonomic classification.</title>
        <authorList>
            <person name="Goeker M."/>
        </authorList>
    </citation>
    <scope>NUCLEOTIDE SEQUENCE [LARGE SCALE GENOMIC DNA]</scope>
    <source>
        <strain evidence="8 10">DSM 3764</strain>
    </source>
</reference>
<evidence type="ECO:0000256" key="5">
    <source>
        <dbReference type="SAM" id="Phobius"/>
    </source>
</evidence>
<proteinExistence type="predicted"/>
<dbReference type="SUPFAM" id="SSF47384">
    <property type="entry name" value="Homodimeric domain of signal transducing histidine kinase"/>
    <property type="match status" value="1"/>
</dbReference>
<keyword evidence="7" id="KW-0808">Transferase</keyword>
<evidence type="ECO:0000313" key="7">
    <source>
        <dbReference type="EMBL" id="STR44683.1"/>
    </source>
</evidence>
<gene>
    <name evidence="7" type="primary">zraS_5</name>
    <name evidence="8" type="ORF">EV682_106159</name>
    <name evidence="7" type="ORF">NCTC11159_03225</name>
</gene>
<dbReference type="InterPro" id="IPR003661">
    <property type="entry name" value="HisK_dim/P_dom"/>
</dbReference>
<evidence type="ECO:0000313" key="9">
    <source>
        <dbReference type="Proteomes" id="UP000255108"/>
    </source>
</evidence>
<reference evidence="7 9" key="1">
    <citation type="submission" date="2018-06" db="EMBL/GenBank/DDBJ databases">
        <authorList>
            <consortium name="Pathogen Informatics"/>
            <person name="Doyle S."/>
        </authorList>
    </citation>
    <scope>NUCLEOTIDE SEQUENCE [LARGE SCALE GENOMIC DNA]</scope>
    <source>
        <strain evidence="7 9">NCTC11159</strain>
    </source>
</reference>
<name>A0A377SUK9_9NEIS</name>
<dbReference type="PANTHER" id="PTHR43065">
    <property type="entry name" value="SENSOR HISTIDINE KINASE"/>
    <property type="match status" value="1"/>
</dbReference>
<comment type="catalytic activity">
    <reaction evidence="1">
        <text>ATP + protein L-histidine = ADP + protein N-phospho-L-histidine.</text>
        <dbReference type="EC" id="2.7.13.3"/>
    </reaction>
</comment>
<evidence type="ECO:0000259" key="6">
    <source>
        <dbReference type="PROSITE" id="PS50109"/>
    </source>
</evidence>
<dbReference type="Proteomes" id="UP000295794">
    <property type="component" value="Unassembled WGS sequence"/>
</dbReference>
<keyword evidence="10" id="KW-1185">Reference proteome</keyword>
<dbReference type="PROSITE" id="PS50109">
    <property type="entry name" value="HIS_KIN"/>
    <property type="match status" value="1"/>
</dbReference>
<protein>
    <recommendedName>
        <fullName evidence="2">histidine kinase</fullName>
        <ecNumber evidence="2">2.7.13.3</ecNumber>
    </recommendedName>
</protein>
<organism evidence="7 9">
    <name type="scientific">Iodobacter fluviatilis</name>
    <dbReference type="NCBI Taxonomy" id="537"/>
    <lineage>
        <taxon>Bacteria</taxon>
        <taxon>Pseudomonadati</taxon>
        <taxon>Pseudomonadota</taxon>
        <taxon>Betaproteobacteria</taxon>
        <taxon>Neisseriales</taxon>
        <taxon>Chitinibacteraceae</taxon>
        <taxon>Iodobacter</taxon>
    </lineage>
</organism>
<dbReference type="PANTHER" id="PTHR43065:SF47">
    <property type="match status" value="1"/>
</dbReference>
<accession>A0A377SUK9</accession>
<keyword evidence="4" id="KW-0175">Coiled coil</keyword>
<sequence length="509" mass="56392">MYSIRIRLIVLFIVMTTSILAAFGIYAQGLLSRELELRFEQLQKETVTRLTISLPRPLWDLSPASAQRILSAEILPEEVRGILVVDSDGERFASVQKNSNKQITNQWTVIQGIHVTLPLYRDTDASNSTSKSTRLGEVRVYFSREYIDAALSANIWRRTLEILVIDSILLLAFTFSLRMVFTPLAQLRDALFALSRHDSDEAEELAETQLSEFSEVIQGFNQTQRKLKRIMGRRRQAEEANKQAYTDLQAAQASLLQSEKMACLGSLVAGVAHEINTPVGIVLTSASVLSDATSQLKNAMSDGAIRKSSVMLYIETAEQTSQLIMSNAERAATLIQSFKQVAVDQTSELRREYKLKEYIDEVISSLHPALKQNDAQVTVNCPAEIVLEGYPGAMAQVITNLTMNALAHAFTPEKQGQIVISAEQNGELVNMSFKDNGKGISQEHISKIFDPFFTTKRGQGGTGLGLNIVFNIINKQFGGSITVQSPPSEGTRFILQFPSVSPQTTPDQP</sequence>
<dbReference type="EMBL" id="SMBT01000006">
    <property type="protein sequence ID" value="TCU86272.1"/>
    <property type="molecule type" value="Genomic_DNA"/>
</dbReference>
<dbReference type="PRINTS" id="PR00344">
    <property type="entry name" value="BCTRLSENSOR"/>
</dbReference>
<dbReference type="SMART" id="SM00387">
    <property type="entry name" value="HATPase_c"/>
    <property type="match status" value="1"/>
</dbReference>
<dbReference type="Proteomes" id="UP000255108">
    <property type="component" value="Unassembled WGS sequence"/>
</dbReference>
<dbReference type="Pfam" id="PF02518">
    <property type="entry name" value="HATPase_c"/>
    <property type="match status" value="1"/>
</dbReference>
<dbReference type="InterPro" id="IPR004358">
    <property type="entry name" value="Sig_transdc_His_kin-like_C"/>
</dbReference>
<feature type="transmembrane region" description="Helical" evidence="5">
    <location>
        <begin position="6"/>
        <end position="27"/>
    </location>
</feature>
<keyword evidence="3" id="KW-0597">Phosphoprotein</keyword>
<dbReference type="CDD" id="cd00082">
    <property type="entry name" value="HisKA"/>
    <property type="match status" value="1"/>
</dbReference>
<dbReference type="Gene3D" id="3.30.565.10">
    <property type="entry name" value="Histidine kinase-like ATPase, C-terminal domain"/>
    <property type="match status" value="1"/>
</dbReference>
<keyword evidence="5" id="KW-0472">Membrane</keyword>